<organism evidence="10 11">
    <name type="scientific">Paraglomus brasilianum</name>
    <dbReference type="NCBI Taxonomy" id="144538"/>
    <lineage>
        <taxon>Eukaryota</taxon>
        <taxon>Fungi</taxon>
        <taxon>Fungi incertae sedis</taxon>
        <taxon>Mucoromycota</taxon>
        <taxon>Glomeromycotina</taxon>
        <taxon>Glomeromycetes</taxon>
        <taxon>Paraglomerales</taxon>
        <taxon>Paraglomeraceae</taxon>
        <taxon>Paraglomus</taxon>
    </lineage>
</organism>
<proteinExistence type="inferred from homology"/>
<sequence>MNSNISNLRQAVLHAYRNLLKTQKQTFRGDEQLIQVGRLKTREEFIKHKDETDISKIEEYIKNADDTAVFLKKNVVQAELIDPNGTYKLHLNEHHELGTNKYPRTDPSTKTCS</sequence>
<dbReference type="InterPro" id="IPR045298">
    <property type="entry name" value="Complex1_LYR_LYRM7"/>
</dbReference>
<dbReference type="GO" id="GO:0044183">
    <property type="term" value="F:protein folding chaperone"/>
    <property type="evidence" value="ECO:0007669"/>
    <property type="project" value="TreeGrafter"/>
</dbReference>
<comment type="function">
    <text evidence="8">Assembly factor required for Rieske Fe-S protein RIP1 incorporation into the cytochrome b-c1 (CIII) complex. Functions as a chaperone, binding to this subunit within the mitochondrial matrix and stabilizing it prior to its translocation and insertion into the late CIII dimeric intermediate within the mitochondrial inner membrane. Modulates the mitochondrial matrix zinc pool.</text>
</comment>
<keyword evidence="11" id="KW-1185">Reference proteome</keyword>
<dbReference type="InterPro" id="IPR050435">
    <property type="entry name" value="MZM1/LYRM7"/>
</dbReference>
<evidence type="ECO:0000256" key="6">
    <source>
        <dbReference type="ARBA" id="ARBA00023128"/>
    </source>
</evidence>
<dbReference type="PANTHER" id="PTHR46749:SF1">
    <property type="entry name" value="COMPLEX III ASSEMBLY FACTOR LYRM7"/>
    <property type="match status" value="1"/>
</dbReference>
<evidence type="ECO:0000313" key="10">
    <source>
        <dbReference type="EMBL" id="CAG8487656.1"/>
    </source>
</evidence>
<comment type="similarity">
    <text evidence="2">Belongs to the complex I LYR family. MZM1 subfamily.</text>
</comment>
<dbReference type="PANTHER" id="PTHR46749">
    <property type="entry name" value="COMPLEX III ASSEMBLY FACTOR LYRM7"/>
    <property type="match status" value="1"/>
</dbReference>
<protein>
    <recommendedName>
        <fullName evidence="4">Mitochondrial zinc maintenance protein 1, mitochondrial</fullName>
    </recommendedName>
</protein>
<comment type="caution">
    <text evidence="10">The sequence shown here is derived from an EMBL/GenBank/DDBJ whole genome shotgun (WGS) entry which is preliminary data.</text>
</comment>
<dbReference type="AlphaFoldDB" id="A0A9N8WKK0"/>
<dbReference type="Pfam" id="PF05347">
    <property type="entry name" value="Complex1_LYR"/>
    <property type="match status" value="1"/>
</dbReference>
<evidence type="ECO:0000256" key="3">
    <source>
        <dbReference type="ARBA" id="ARBA00011589"/>
    </source>
</evidence>
<dbReference type="GO" id="GO:0034551">
    <property type="term" value="P:mitochondrial respiratory chain complex III assembly"/>
    <property type="evidence" value="ECO:0007669"/>
    <property type="project" value="InterPro"/>
</dbReference>
<keyword evidence="6" id="KW-0496">Mitochondrion</keyword>
<accession>A0A9N8WKK0</accession>
<evidence type="ECO:0000313" key="11">
    <source>
        <dbReference type="Proteomes" id="UP000789739"/>
    </source>
</evidence>
<evidence type="ECO:0000256" key="8">
    <source>
        <dbReference type="ARBA" id="ARBA00025268"/>
    </source>
</evidence>
<feature type="domain" description="Complex 1 LYR protein" evidence="9">
    <location>
        <begin position="10"/>
        <end position="65"/>
    </location>
</feature>
<dbReference type="Proteomes" id="UP000789739">
    <property type="component" value="Unassembled WGS sequence"/>
</dbReference>
<dbReference type="CDD" id="cd20267">
    <property type="entry name" value="Complex1_LYR_LYRM7"/>
    <property type="match status" value="1"/>
</dbReference>
<gene>
    <name evidence="10" type="ORF">PBRASI_LOCUS1923</name>
</gene>
<name>A0A9N8WKK0_9GLOM</name>
<evidence type="ECO:0000256" key="5">
    <source>
        <dbReference type="ARBA" id="ARBA00022946"/>
    </source>
</evidence>
<dbReference type="OrthoDB" id="529194at2759"/>
<dbReference type="GO" id="GO:0005759">
    <property type="term" value="C:mitochondrial matrix"/>
    <property type="evidence" value="ECO:0007669"/>
    <property type="project" value="UniProtKB-SubCell"/>
</dbReference>
<comment type="subunit">
    <text evidence="3">Interacts with RIP1.</text>
</comment>
<keyword evidence="5" id="KW-0809">Transit peptide</keyword>
<dbReference type="InterPro" id="IPR008011">
    <property type="entry name" value="Complex1_LYR_dom"/>
</dbReference>
<evidence type="ECO:0000256" key="2">
    <source>
        <dbReference type="ARBA" id="ARBA00009949"/>
    </source>
</evidence>
<evidence type="ECO:0000256" key="7">
    <source>
        <dbReference type="ARBA" id="ARBA00023186"/>
    </source>
</evidence>
<keyword evidence="7" id="KW-0143">Chaperone</keyword>
<reference evidence="10" key="1">
    <citation type="submission" date="2021-06" db="EMBL/GenBank/DDBJ databases">
        <authorList>
            <person name="Kallberg Y."/>
            <person name="Tangrot J."/>
            <person name="Rosling A."/>
        </authorList>
    </citation>
    <scope>NUCLEOTIDE SEQUENCE</scope>
    <source>
        <strain evidence="10">BR232B</strain>
    </source>
</reference>
<evidence type="ECO:0000256" key="1">
    <source>
        <dbReference type="ARBA" id="ARBA00004305"/>
    </source>
</evidence>
<dbReference type="EMBL" id="CAJVPI010000137">
    <property type="protein sequence ID" value="CAG8487656.1"/>
    <property type="molecule type" value="Genomic_DNA"/>
</dbReference>
<evidence type="ECO:0000256" key="4">
    <source>
        <dbReference type="ARBA" id="ARBA00015108"/>
    </source>
</evidence>
<evidence type="ECO:0000259" key="9">
    <source>
        <dbReference type="Pfam" id="PF05347"/>
    </source>
</evidence>
<comment type="subcellular location">
    <subcellularLocation>
        <location evidence="1">Mitochondrion matrix</location>
    </subcellularLocation>
</comment>